<dbReference type="RefSeq" id="WP_013328250.1">
    <property type="nucleotide sequence ID" value="NC_014507.1"/>
</dbReference>
<feature type="domain" description="Ferrous iron transporter FeoA-like" evidence="2">
    <location>
        <begin position="1"/>
        <end position="71"/>
    </location>
</feature>
<dbReference type="EMBL" id="CP002117">
    <property type="protein sequence ID" value="ADN35071.1"/>
    <property type="molecule type" value="Genomic_DNA"/>
</dbReference>
<dbReference type="PANTHER" id="PTHR43151:SF1">
    <property type="entry name" value="SSR2333 PROTEIN"/>
    <property type="match status" value="1"/>
</dbReference>
<dbReference type="AlphaFoldDB" id="E1RFC3"/>
<dbReference type="HOGENOM" id="CLU_150646_6_3_2"/>
<dbReference type="eggNOG" id="arCOG02102">
    <property type="taxonomic scope" value="Archaea"/>
</dbReference>
<proteinExistence type="predicted"/>
<evidence type="ECO:0000313" key="3">
    <source>
        <dbReference type="EMBL" id="ADN35071.1"/>
    </source>
</evidence>
<keyword evidence="1" id="KW-0408">Iron</keyword>
<dbReference type="InterPro" id="IPR007167">
    <property type="entry name" value="Fe-transptr_FeoA-like"/>
</dbReference>
<dbReference type="KEGG" id="mpi:Mpet_0294"/>
<protein>
    <submittedName>
        <fullName evidence="3">FeoA family protein</fullName>
    </submittedName>
</protein>
<name>E1RFC3_METP4</name>
<evidence type="ECO:0000259" key="2">
    <source>
        <dbReference type="SMART" id="SM00899"/>
    </source>
</evidence>
<dbReference type="GeneID" id="9742737"/>
<dbReference type="InterPro" id="IPR053184">
    <property type="entry name" value="FeoA-like"/>
</dbReference>
<dbReference type="InterPro" id="IPR008988">
    <property type="entry name" value="Transcriptional_repressor_C"/>
</dbReference>
<dbReference type="GO" id="GO:0046914">
    <property type="term" value="F:transition metal ion binding"/>
    <property type="evidence" value="ECO:0007669"/>
    <property type="project" value="InterPro"/>
</dbReference>
<sequence>MFLTELSQSERGRITMIPGWGRARQDLALRGLSEGCTVKMISAGCGPVVVEVKGITLAIGRRMAGRIRVLRIDS</sequence>
<dbReference type="Gene3D" id="2.30.30.90">
    <property type="match status" value="1"/>
</dbReference>
<dbReference type="PANTHER" id="PTHR43151">
    <property type="entry name" value="FEOA FAMILY PROTEIN"/>
    <property type="match status" value="1"/>
</dbReference>
<dbReference type="STRING" id="679926.Mpet_0294"/>
<gene>
    <name evidence="3" type="ordered locus">Mpet_0294</name>
</gene>
<reference evidence="3 4" key="1">
    <citation type="journal article" date="2010" name="Stand. Genomic Sci.">
        <title>Complete genome sequence of Methanoplanus petrolearius type strain (SEBR 4847).</title>
        <authorList>
            <person name="Brambilla E."/>
            <person name="Djao O.D."/>
            <person name="Daligault H."/>
            <person name="Lapidus A."/>
            <person name="Lucas S."/>
            <person name="Hammon N."/>
            <person name="Nolan M."/>
            <person name="Tice H."/>
            <person name="Cheng J.F."/>
            <person name="Han C."/>
            <person name="Tapia R."/>
            <person name="Goodwin L."/>
            <person name="Pitluck S."/>
            <person name="Liolios K."/>
            <person name="Ivanova N."/>
            <person name="Mavromatis K."/>
            <person name="Mikhailova N."/>
            <person name="Pati A."/>
            <person name="Chen A."/>
            <person name="Palaniappan K."/>
            <person name="Land M."/>
            <person name="Hauser L."/>
            <person name="Chang Y.J."/>
            <person name="Jeffries C.D."/>
            <person name="Rohde M."/>
            <person name="Spring S."/>
            <person name="Sikorski J."/>
            <person name="Goker M."/>
            <person name="Woyke T."/>
            <person name="Bristow J."/>
            <person name="Eisen J.A."/>
            <person name="Markowitz V."/>
            <person name="Hugenholtz P."/>
            <person name="Kyrpides N.C."/>
            <person name="Klenk H.P."/>
        </authorList>
    </citation>
    <scope>NUCLEOTIDE SEQUENCE [LARGE SCALE GENOMIC DNA]</scope>
    <source>
        <strain evidence="4">DSM 11571 / OCM 486 / SEBR 4847</strain>
    </source>
</reference>
<evidence type="ECO:0000313" key="4">
    <source>
        <dbReference type="Proteomes" id="UP000006565"/>
    </source>
</evidence>
<dbReference type="InterPro" id="IPR038157">
    <property type="entry name" value="FeoA_core_dom"/>
</dbReference>
<dbReference type="SMART" id="SM00899">
    <property type="entry name" value="FeoA"/>
    <property type="match status" value="1"/>
</dbReference>
<dbReference type="Proteomes" id="UP000006565">
    <property type="component" value="Chromosome"/>
</dbReference>
<dbReference type="Pfam" id="PF04023">
    <property type="entry name" value="FeoA"/>
    <property type="match status" value="1"/>
</dbReference>
<evidence type="ECO:0000256" key="1">
    <source>
        <dbReference type="ARBA" id="ARBA00023004"/>
    </source>
</evidence>
<keyword evidence="4" id="KW-1185">Reference proteome</keyword>
<dbReference type="SUPFAM" id="SSF50037">
    <property type="entry name" value="C-terminal domain of transcriptional repressors"/>
    <property type="match status" value="1"/>
</dbReference>
<accession>E1RFC3</accession>
<organism evidence="3 4">
    <name type="scientific">Methanolacinia petrolearia (strain DSM 11571 / OCM 486 / SEBR 4847)</name>
    <name type="common">Methanoplanus petrolearius</name>
    <dbReference type="NCBI Taxonomy" id="679926"/>
    <lineage>
        <taxon>Archaea</taxon>
        <taxon>Methanobacteriati</taxon>
        <taxon>Methanobacteriota</taxon>
        <taxon>Stenosarchaea group</taxon>
        <taxon>Methanomicrobia</taxon>
        <taxon>Methanomicrobiales</taxon>
        <taxon>Methanomicrobiaceae</taxon>
        <taxon>Methanolacinia</taxon>
    </lineage>
</organism>